<dbReference type="AlphaFoldDB" id="A0A7X0J0Q8"/>
<dbReference type="PANTHER" id="PTHR10885:SF0">
    <property type="entry name" value="ISOPENTENYL-DIPHOSPHATE DELTA-ISOMERASE"/>
    <property type="match status" value="1"/>
</dbReference>
<evidence type="ECO:0000256" key="7">
    <source>
        <dbReference type="ARBA" id="ARBA00023211"/>
    </source>
</evidence>
<dbReference type="Gene3D" id="3.90.79.10">
    <property type="entry name" value="Nucleoside Triphosphate Pyrophosphohydrolase"/>
    <property type="match status" value="1"/>
</dbReference>
<comment type="caution">
    <text evidence="13">The sequence shown here is derived from an EMBL/GenBank/DDBJ whole genome shotgun (WGS) entry which is preliminary data.</text>
</comment>
<evidence type="ECO:0000259" key="12">
    <source>
        <dbReference type="PROSITE" id="PS51462"/>
    </source>
</evidence>
<dbReference type="PIRSF" id="PIRSF018427">
    <property type="entry name" value="Isopntndiph_ism"/>
    <property type="match status" value="1"/>
</dbReference>
<organism evidence="13 14">
    <name type="scientific">Pedobacter cryoconitis</name>
    <dbReference type="NCBI Taxonomy" id="188932"/>
    <lineage>
        <taxon>Bacteria</taxon>
        <taxon>Pseudomonadati</taxon>
        <taxon>Bacteroidota</taxon>
        <taxon>Sphingobacteriia</taxon>
        <taxon>Sphingobacteriales</taxon>
        <taxon>Sphingobacteriaceae</taxon>
        <taxon>Pedobacter</taxon>
    </lineage>
</organism>
<dbReference type="InterPro" id="IPR000086">
    <property type="entry name" value="NUDIX_hydrolase_dom"/>
</dbReference>
<comment type="pathway">
    <text evidence="1">Isoprenoid biosynthesis; dimethylallyl diphosphate biosynthesis; dimethylallyl diphosphate from isopentenyl diphosphate: step 1/1.</text>
</comment>
<evidence type="ECO:0000256" key="6">
    <source>
        <dbReference type="ARBA" id="ARBA00022842"/>
    </source>
</evidence>
<keyword evidence="4" id="KW-0963">Cytoplasm</keyword>
<dbReference type="SUPFAM" id="SSF55811">
    <property type="entry name" value="Nudix"/>
    <property type="match status" value="1"/>
</dbReference>
<feature type="active site" evidence="11">
    <location>
        <position position="112"/>
    </location>
</feature>
<dbReference type="EMBL" id="JACHCC010000002">
    <property type="protein sequence ID" value="MBB6498936.1"/>
    <property type="molecule type" value="Genomic_DNA"/>
</dbReference>
<evidence type="ECO:0000256" key="9">
    <source>
        <dbReference type="ARBA" id="ARBA00023235"/>
    </source>
</evidence>
<keyword evidence="7" id="KW-0464">Manganese</keyword>
<dbReference type="GO" id="GO:0005737">
    <property type="term" value="C:cytoplasm"/>
    <property type="evidence" value="ECO:0007669"/>
    <property type="project" value="TreeGrafter"/>
</dbReference>
<dbReference type="HAMAP" id="MF_00202">
    <property type="entry name" value="Idi"/>
    <property type="match status" value="1"/>
</dbReference>
<dbReference type="GO" id="GO:0009240">
    <property type="term" value="P:isopentenyl diphosphate biosynthetic process"/>
    <property type="evidence" value="ECO:0007669"/>
    <property type="project" value="TreeGrafter"/>
</dbReference>
<evidence type="ECO:0000256" key="11">
    <source>
        <dbReference type="PIRSR" id="PIRSR018427-1"/>
    </source>
</evidence>
<evidence type="ECO:0000256" key="4">
    <source>
        <dbReference type="ARBA" id="ARBA00022490"/>
    </source>
</evidence>
<comment type="similarity">
    <text evidence="2">Belongs to the IPP isomerase type 1 family.</text>
</comment>
<dbReference type="GO" id="GO:0004452">
    <property type="term" value="F:isopentenyl-diphosphate delta-isomerase activity"/>
    <property type="evidence" value="ECO:0007669"/>
    <property type="project" value="UniProtKB-UniRule"/>
</dbReference>
<dbReference type="UniPathway" id="UPA00059">
    <property type="reaction ID" value="UER00104"/>
</dbReference>
<dbReference type="GO" id="GO:0050992">
    <property type="term" value="P:dimethylallyl diphosphate biosynthetic process"/>
    <property type="evidence" value="ECO:0007669"/>
    <property type="project" value="UniProtKB-UniPathway"/>
</dbReference>
<protein>
    <recommendedName>
        <fullName evidence="3 10">Isopentenyl-diphosphate delta-isomerase</fullName>
        <ecNumber evidence="3 10">5.3.3.2</ecNumber>
    </recommendedName>
</protein>
<evidence type="ECO:0000313" key="13">
    <source>
        <dbReference type="EMBL" id="MBB6498936.1"/>
    </source>
</evidence>
<dbReference type="CDD" id="cd02885">
    <property type="entry name" value="NUDIX_IPP_Isomerase"/>
    <property type="match status" value="1"/>
</dbReference>
<gene>
    <name evidence="13" type="ORF">HDF25_001073</name>
</gene>
<dbReference type="NCBIfam" id="TIGR02150">
    <property type="entry name" value="IPP_isom_1"/>
    <property type="match status" value="1"/>
</dbReference>
<evidence type="ECO:0000313" key="14">
    <source>
        <dbReference type="Proteomes" id="UP000521017"/>
    </source>
</evidence>
<dbReference type="RefSeq" id="WP_184623490.1">
    <property type="nucleotide sequence ID" value="NZ_JACHCC010000002.1"/>
</dbReference>
<dbReference type="PANTHER" id="PTHR10885">
    <property type="entry name" value="ISOPENTENYL-DIPHOSPHATE DELTA-ISOMERASE"/>
    <property type="match status" value="1"/>
</dbReference>
<evidence type="ECO:0000256" key="8">
    <source>
        <dbReference type="ARBA" id="ARBA00023229"/>
    </source>
</evidence>
<keyword evidence="8" id="KW-0414">Isoprene biosynthesis</keyword>
<accession>A0A7X0J0Q8</accession>
<evidence type="ECO:0000256" key="5">
    <source>
        <dbReference type="ARBA" id="ARBA00022723"/>
    </source>
</evidence>
<dbReference type="NCBIfam" id="NF002995">
    <property type="entry name" value="PRK03759.1"/>
    <property type="match status" value="1"/>
</dbReference>
<dbReference type="Proteomes" id="UP000521017">
    <property type="component" value="Unassembled WGS sequence"/>
</dbReference>
<dbReference type="PROSITE" id="PS51462">
    <property type="entry name" value="NUDIX"/>
    <property type="match status" value="1"/>
</dbReference>
<keyword evidence="5" id="KW-0479">Metal-binding</keyword>
<dbReference type="InterPro" id="IPR015797">
    <property type="entry name" value="NUDIX_hydrolase-like_dom_sf"/>
</dbReference>
<feature type="active site" evidence="11">
    <location>
        <position position="65"/>
    </location>
</feature>
<proteinExistence type="inferred from homology"/>
<evidence type="ECO:0000256" key="1">
    <source>
        <dbReference type="ARBA" id="ARBA00004826"/>
    </source>
</evidence>
<keyword evidence="6" id="KW-0460">Magnesium</keyword>
<keyword evidence="9 13" id="KW-0413">Isomerase</keyword>
<dbReference type="GO" id="GO:0046872">
    <property type="term" value="F:metal ion binding"/>
    <property type="evidence" value="ECO:0007669"/>
    <property type="project" value="UniProtKB-KW"/>
</dbReference>
<dbReference type="InterPro" id="IPR011876">
    <property type="entry name" value="IsopentenylPP_isomerase_typ1"/>
</dbReference>
<evidence type="ECO:0000256" key="10">
    <source>
        <dbReference type="NCBIfam" id="TIGR02150"/>
    </source>
</evidence>
<evidence type="ECO:0000256" key="2">
    <source>
        <dbReference type="ARBA" id="ARBA00007579"/>
    </source>
</evidence>
<sequence>MIEYVLLVDEQDHEIGIMEKMLAHERALLHRAISVFVFNDKNEFLLQKRAAGKYHSPLLWTNTCCSHPRPGETLIDAANRRLKEEMGLSCLLTHQFSFIYKAVLENGLTEHEFDHVFFGWSNNAPVPDPAEAADWKYLSLEAVASEIAINPEAYTVWFKLLLDQIKTTGNSIQKPL</sequence>
<reference evidence="13 14" key="1">
    <citation type="submission" date="2020-08" db="EMBL/GenBank/DDBJ databases">
        <title>Genomic Encyclopedia of Type Strains, Phase IV (KMG-V): Genome sequencing to study the core and pangenomes of soil and plant-associated prokaryotes.</title>
        <authorList>
            <person name="Whitman W."/>
        </authorList>
    </citation>
    <scope>NUCLEOTIDE SEQUENCE [LARGE SCALE GENOMIC DNA]</scope>
    <source>
        <strain evidence="13 14">M2T3</strain>
    </source>
</reference>
<feature type="domain" description="Nudix hydrolase" evidence="12">
    <location>
        <begin position="28"/>
        <end position="160"/>
    </location>
</feature>
<dbReference type="InterPro" id="IPR056375">
    <property type="entry name" value="Idi_bact"/>
</dbReference>
<evidence type="ECO:0000256" key="3">
    <source>
        <dbReference type="ARBA" id="ARBA00012057"/>
    </source>
</evidence>
<dbReference type="Pfam" id="PF00293">
    <property type="entry name" value="NUDIX"/>
    <property type="match status" value="1"/>
</dbReference>
<dbReference type="EC" id="5.3.3.2" evidence="3 10"/>
<name>A0A7X0J0Q8_9SPHI</name>